<dbReference type="InterPro" id="IPR000086">
    <property type="entry name" value="NUDIX_hydrolase_dom"/>
</dbReference>
<dbReference type="FunCoup" id="A0A0U5JHR8">
    <property type="interactions" value="11"/>
</dbReference>
<protein>
    <submittedName>
        <fullName evidence="3">Putative nudix hydrolase</fullName>
    </submittedName>
</protein>
<dbReference type="Gene3D" id="3.90.79.10">
    <property type="entry name" value="Nucleoside Triphosphate Pyrophosphohydrolase"/>
    <property type="match status" value="1"/>
</dbReference>
<dbReference type="STRING" id="389348.PNK_1743"/>
<dbReference type="InterPro" id="IPR020084">
    <property type="entry name" value="NUDIX_hydrolase_CS"/>
</dbReference>
<evidence type="ECO:0000313" key="3">
    <source>
        <dbReference type="EMBL" id="CUI17350.1"/>
    </source>
</evidence>
<organism evidence="3 4">
    <name type="scientific">Candidatus Protochlamydia naegleriophila</name>
    <dbReference type="NCBI Taxonomy" id="389348"/>
    <lineage>
        <taxon>Bacteria</taxon>
        <taxon>Pseudomonadati</taxon>
        <taxon>Chlamydiota</taxon>
        <taxon>Chlamydiia</taxon>
        <taxon>Parachlamydiales</taxon>
        <taxon>Parachlamydiaceae</taxon>
        <taxon>Candidatus Protochlamydia</taxon>
    </lineage>
</organism>
<gene>
    <name evidence="3" type="ORF">PNK_1743</name>
</gene>
<dbReference type="InParanoid" id="A0A0U5JHR8"/>
<keyword evidence="1 3" id="KW-0378">Hydrolase</keyword>
<dbReference type="RefSeq" id="WP_059061512.1">
    <property type="nucleotide sequence ID" value="NZ_LN879502.1"/>
</dbReference>
<dbReference type="SUPFAM" id="SSF55811">
    <property type="entry name" value="Nudix"/>
    <property type="match status" value="1"/>
</dbReference>
<dbReference type="PROSITE" id="PS00893">
    <property type="entry name" value="NUDIX_BOX"/>
    <property type="match status" value="1"/>
</dbReference>
<evidence type="ECO:0000313" key="4">
    <source>
        <dbReference type="Proteomes" id="UP000069902"/>
    </source>
</evidence>
<keyword evidence="4" id="KW-1185">Reference proteome</keyword>
<dbReference type="InterPro" id="IPR051325">
    <property type="entry name" value="Nudix_hydrolase_domain"/>
</dbReference>
<dbReference type="PANTHER" id="PTHR21340:SF0">
    <property type="entry name" value="BIS(5'-NUCLEOSYL)-TETRAPHOSPHATASE [ASYMMETRICAL]"/>
    <property type="match status" value="1"/>
</dbReference>
<proteinExistence type="predicted"/>
<dbReference type="Proteomes" id="UP000069902">
    <property type="component" value="Chromosome cPNK"/>
</dbReference>
<name>A0A0U5JHR8_9BACT</name>
<dbReference type="Pfam" id="PF00293">
    <property type="entry name" value="NUDIX"/>
    <property type="match status" value="1"/>
</dbReference>
<evidence type="ECO:0000256" key="1">
    <source>
        <dbReference type="ARBA" id="ARBA00022801"/>
    </source>
</evidence>
<dbReference type="PATRIC" id="fig|389348.3.peg.1959"/>
<accession>A0A0U5JHR8</accession>
<dbReference type="GO" id="GO:0004081">
    <property type="term" value="F:bis(5'-nucleosyl)-tetraphosphatase (asymmetrical) activity"/>
    <property type="evidence" value="ECO:0007669"/>
    <property type="project" value="TreeGrafter"/>
</dbReference>
<evidence type="ECO:0000259" key="2">
    <source>
        <dbReference type="PROSITE" id="PS51462"/>
    </source>
</evidence>
<feature type="domain" description="Nudix hydrolase" evidence="2">
    <location>
        <begin position="15"/>
        <end position="147"/>
    </location>
</feature>
<dbReference type="InterPro" id="IPR015797">
    <property type="entry name" value="NUDIX_hydrolase-like_dom_sf"/>
</dbReference>
<dbReference type="PROSITE" id="PS51462">
    <property type="entry name" value="NUDIX"/>
    <property type="match status" value="1"/>
</dbReference>
<dbReference type="GO" id="GO:0006754">
    <property type="term" value="P:ATP biosynthetic process"/>
    <property type="evidence" value="ECO:0007669"/>
    <property type="project" value="TreeGrafter"/>
</dbReference>
<sequence length="153" mass="17921">MTCTIYVQAPPDFKPRVEVASCYCTWEEKLLLLQRHPLKSHGNTWGVPAGKLEENEDPPSALVREMWEEIGVAIEKEHLEAIKTLYIRDSQDFIYHMFYLSLDTEPAINLGLMEHQDFRWATVDQALQMHLMPGEHETLEFYRSFLQGKQLRL</sequence>
<dbReference type="AlphaFoldDB" id="A0A0U5JHR8"/>
<dbReference type="EMBL" id="LN879502">
    <property type="protein sequence ID" value="CUI17350.1"/>
    <property type="molecule type" value="Genomic_DNA"/>
</dbReference>
<reference evidence="4" key="1">
    <citation type="submission" date="2015-09" db="EMBL/GenBank/DDBJ databases">
        <authorList>
            <person name="Bertelli C."/>
        </authorList>
    </citation>
    <scope>NUCLEOTIDE SEQUENCE [LARGE SCALE GENOMIC DNA]</scope>
    <source>
        <strain evidence="4">KNic</strain>
    </source>
</reference>
<dbReference type="KEGG" id="pnl:PNK_1743"/>
<dbReference type="PANTHER" id="PTHR21340">
    <property type="entry name" value="DIADENOSINE 5,5-P1,P4-TETRAPHOSPHATE PYROPHOSPHOHYDROLASE MUTT"/>
    <property type="match status" value="1"/>
</dbReference>
<dbReference type="GO" id="GO:0006167">
    <property type="term" value="P:AMP biosynthetic process"/>
    <property type="evidence" value="ECO:0007669"/>
    <property type="project" value="TreeGrafter"/>
</dbReference>